<name>A0A1V3IBV7_9PAST</name>
<dbReference type="OrthoDB" id="9803968at2"/>
<keyword evidence="8" id="KW-1185">Reference proteome</keyword>
<keyword evidence="5" id="KW-0067">ATP-binding</keyword>
<protein>
    <submittedName>
        <fullName evidence="7">O-succinylbenzoate--CoA ligase</fullName>
    </submittedName>
</protein>
<gene>
    <name evidence="7" type="ORF">BKK48_01385</name>
</gene>
<dbReference type="GO" id="GO:0031956">
    <property type="term" value="F:medium-chain fatty acid-CoA ligase activity"/>
    <property type="evidence" value="ECO:0007669"/>
    <property type="project" value="TreeGrafter"/>
</dbReference>
<evidence type="ECO:0000313" key="7">
    <source>
        <dbReference type="EMBL" id="OOF37607.1"/>
    </source>
</evidence>
<dbReference type="GO" id="GO:0006631">
    <property type="term" value="P:fatty acid metabolic process"/>
    <property type="evidence" value="ECO:0007669"/>
    <property type="project" value="TreeGrafter"/>
</dbReference>
<dbReference type="InterPro" id="IPR000873">
    <property type="entry name" value="AMP-dep_synth/lig_dom"/>
</dbReference>
<evidence type="ECO:0000256" key="3">
    <source>
        <dbReference type="ARBA" id="ARBA00022598"/>
    </source>
</evidence>
<comment type="similarity">
    <text evidence="1">Belongs to the ATP-dependent AMP-binding enzyme family.</text>
</comment>
<dbReference type="EMBL" id="MLHH01000003">
    <property type="protein sequence ID" value="OOF37607.1"/>
    <property type="molecule type" value="Genomic_DNA"/>
</dbReference>
<dbReference type="PANTHER" id="PTHR43201:SF5">
    <property type="entry name" value="MEDIUM-CHAIN ACYL-COA LIGASE ACSF2, MITOCHONDRIAL"/>
    <property type="match status" value="1"/>
</dbReference>
<comment type="caution">
    <text evidence="7">The sequence shown here is derived from an EMBL/GenBank/DDBJ whole genome shotgun (WGS) entry which is preliminary data.</text>
</comment>
<evidence type="ECO:0000259" key="6">
    <source>
        <dbReference type="Pfam" id="PF00501"/>
    </source>
</evidence>
<evidence type="ECO:0000256" key="4">
    <source>
        <dbReference type="ARBA" id="ARBA00022741"/>
    </source>
</evidence>
<organism evidence="7 8">
    <name type="scientific">Rodentibacter heidelbergensis</name>
    <dbReference type="NCBI Taxonomy" id="1908258"/>
    <lineage>
        <taxon>Bacteria</taxon>
        <taxon>Pseudomonadati</taxon>
        <taxon>Pseudomonadota</taxon>
        <taxon>Gammaproteobacteria</taxon>
        <taxon>Pasteurellales</taxon>
        <taxon>Pasteurellaceae</taxon>
        <taxon>Rodentibacter</taxon>
    </lineage>
</organism>
<dbReference type="Pfam" id="PF00501">
    <property type="entry name" value="AMP-binding"/>
    <property type="match status" value="1"/>
</dbReference>
<dbReference type="Proteomes" id="UP000189437">
    <property type="component" value="Unassembled WGS sequence"/>
</dbReference>
<dbReference type="NCBIfam" id="NF006539">
    <property type="entry name" value="PRK09029.1"/>
    <property type="match status" value="1"/>
</dbReference>
<dbReference type="Gene3D" id="3.30.300.30">
    <property type="match status" value="1"/>
</dbReference>
<sequence>MKCVPILSVTKAFPWQAFANDPQYREKIALRSSQGDVFTWQEIGQKIDQTAAFLQHRGISSESLVAFCGKNSEAILFLYLATIQIGAKILGLNPAFPAEKIHALCAEYAIDRCFFDEDLLDIPAGSPSEQLSYHNADFLRPATMTLTSGSSGLPKAVVHHIQAHLDNARGVCQLMHFNASQSWLLSLPLYHVSGQGIVWRWLLCGAVLHFPQEDFFASLLQASHVSLVPTQLQRLLDYLHTSPQIAINTKHILLGGAHIPLELTQAVRQYGIIAYSGYGMTEMASTIFAKPSDNSPGVGQPLFGRQFQLVNEEIWLKGAGLALGYWKNGEIISLTNEQGWLQTKDKGIWQNNELVIVGRLDNMFISGGENIQPEEIERMILQSPLVKQVWVLPKADREFGARPVAIVEFYEQFTESAVEKLRVFLQTHLARFKQPIAYYPLPCGIQQGAIKISRKALAQWLASQEQQSRKNNNK</sequence>
<feature type="domain" description="AMP-dependent synthetase/ligase" evidence="6">
    <location>
        <begin position="23"/>
        <end position="326"/>
    </location>
</feature>
<dbReference type="NCBIfam" id="TIGR01923">
    <property type="entry name" value="menE"/>
    <property type="match status" value="1"/>
</dbReference>
<dbReference type="InterPro" id="IPR010192">
    <property type="entry name" value="MenE"/>
</dbReference>
<dbReference type="CDD" id="cd17630">
    <property type="entry name" value="OSB_MenE-like"/>
    <property type="match status" value="1"/>
</dbReference>
<reference evidence="7 8" key="1">
    <citation type="submission" date="2016-10" db="EMBL/GenBank/DDBJ databases">
        <title>Rodentibacter gen. nov. and new species.</title>
        <authorList>
            <person name="Christensen H."/>
        </authorList>
    </citation>
    <scope>NUCLEOTIDE SEQUENCE [LARGE SCALE GENOMIC DNA]</scope>
    <source>
        <strain evidence="7 8">Ac69</strain>
    </source>
</reference>
<dbReference type="AlphaFoldDB" id="A0A1V3IBV7"/>
<dbReference type="InterPro" id="IPR045851">
    <property type="entry name" value="AMP-bd_C_sf"/>
</dbReference>
<evidence type="ECO:0000256" key="1">
    <source>
        <dbReference type="ARBA" id="ARBA00006432"/>
    </source>
</evidence>
<proteinExistence type="inferred from homology"/>
<dbReference type="GO" id="GO:0008756">
    <property type="term" value="F:o-succinylbenzoate-CoA ligase activity"/>
    <property type="evidence" value="ECO:0007669"/>
    <property type="project" value="InterPro"/>
</dbReference>
<evidence type="ECO:0000256" key="5">
    <source>
        <dbReference type="ARBA" id="ARBA00022840"/>
    </source>
</evidence>
<keyword evidence="2" id="KW-0474">Menaquinone biosynthesis</keyword>
<accession>A0A1V3IBV7</accession>
<evidence type="ECO:0000256" key="2">
    <source>
        <dbReference type="ARBA" id="ARBA00022428"/>
    </source>
</evidence>
<dbReference type="RefSeq" id="WP_077426431.1">
    <property type="nucleotide sequence ID" value="NZ_MLHH01000003.1"/>
</dbReference>
<dbReference type="SUPFAM" id="SSF56801">
    <property type="entry name" value="Acetyl-CoA synthetase-like"/>
    <property type="match status" value="1"/>
</dbReference>
<dbReference type="InterPro" id="IPR020845">
    <property type="entry name" value="AMP-binding_CS"/>
</dbReference>
<dbReference type="PROSITE" id="PS00455">
    <property type="entry name" value="AMP_BINDING"/>
    <property type="match status" value="1"/>
</dbReference>
<dbReference type="Gene3D" id="3.40.50.12780">
    <property type="entry name" value="N-terminal domain of ligase-like"/>
    <property type="match status" value="1"/>
</dbReference>
<evidence type="ECO:0000313" key="8">
    <source>
        <dbReference type="Proteomes" id="UP000189437"/>
    </source>
</evidence>
<dbReference type="InterPro" id="IPR042099">
    <property type="entry name" value="ANL_N_sf"/>
</dbReference>
<keyword evidence="4" id="KW-0547">Nucleotide-binding</keyword>
<keyword evidence="3 7" id="KW-0436">Ligase</keyword>
<dbReference type="PANTHER" id="PTHR43201">
    <property type="entry name" value="ACYL-COA SYNTHETASE"/>
    <property type="match status" value="1"/>
</dbReference>
<dbReference type="STRING" id="1908258.BKK48_01385"/>
<dbReference type="GO" id="GO:0009234">
    <property type="term" value="P:menaquinone biosynthetic process"/>
    <property type="evidence" value="ECO:0007669"/>
    <property type="project" value="UniProtKB-KW"/>
</dbReference>
<dbReference type="GO" id="GO:0005524">
    <property type="term" value="F:ATP binding"/>
    <property type="evidence" value="ECO:0007669"/>
    <property type="project" value="UniProtKB-KW"/>
</dbReference>